<dbReference type="EMBL" id="GBRH01187609">
    <property type="protein sequence ID" value="JAE10287.1"/>
    <property type="molecule type" value="Transcribed_RNA"/>
</dbReference>
<sequence length="48" mass="5762">MLLYSCTHEYLIILHVVDQVVHCSLQSLLNWYALLYLPSELRWYQVGH</sequence>
<evidence type="ECO:0000313" key="1">
    <source>
        <dbReference type="EMBL" id="JAE10287.1"/>
    </source>
</evidence>
<reference evidence="1" key="2">
    <citation type="journal article" date="2015" name="Data Brief">
        <title>Shoot transcriptome of the giant reed, Arundo donax.</title>
        <authorList>
            <person name="Barrero R.A."/>
            <person name="Guerrero F.D."/>
            <person name="Moolhuijzen P."/>
            <person name="Goolsby J.A."/>
            <person name="Tidwell J."/>
            <person name="Bellgard S.E."/>
            <person name="Bellgard M.I."/>
        </authorList>
    </citation>
    <scope>NUCLEOTIDE SEQUENCE</scope>
    <source>
        <tissue evidence="1">Shoot tissue taken approximately 20 cm above the soil surface</tissue>
    </source>
</reference>
<organism evidence="1">
    <name type="scientific">Arundo donax</name>
    <name type="common">Giant reed</name>
    <name type="synonym">Donax arundinaceus</name>
    <dbReference type="NCBI Taxonomy" id="35708"/>
    <lineage>
        <taxon>Eukaryota</taxon>
        <taxon>Viridiplantae</taxon>
        <taxon>Streptophyta</taxon>
        <taxon>Embryophyta</taxon>
        <taxon>Tracheophyta</taxon>
        <taxon>Spermatophyta</taxon>
        <taxon>Magnoliopsida</taxon>
        <taxon>Liliopsida</taxon>
        <taxon>Poales</taxon>
        <taxon>Poaceae</taxon>
        <taxon>PACMAD clade</taxon>
        <taxon>Arundinoideae</taxon>
        <taxon>Arundineae</taxon>
        <taxon>Arundo</taxon>
    </lineage>
</organism>
<name>A0A0A9FD50_ARUDO</name>
<proteinExistence type="predicted"/>
<accession>A0A0A9FD50</accession>
<dbReference type="AlphaFoldDB" id="A0A0A9FD50"/>
<protein>
    <submittedName>
        <fullName evidence="1">Uncharacterized protein</fullName>
    </submittedName>
</protein>
<reference evidence="1" key="1">
    <citation type="submission" date="2014-09" db="EMBL/GenBank/DDBJ databases">
        <authorList>
            <person name="Magalhaes I.L.F."/>
            <person name="Oliveira U."/>
            <person name="Santos F.R."/>
            <person name="Vidigal T.H.D.A."/>
            <person name="Brescovit A.D."/>
            <person name="Santos A.J."/>
        </authorList>
    </citation>
    <scope>NUCLEOTIDE SEQUENCE</scope>
    <source>
        <tissue evidence="1">Shoot tissue taken approximately 20 cm above the soil surface</tissue>
    </source>
</reference>